<dbReference type="Pfam" id="PF15780">
    <property type="entry name" value="ASH"/>
    <property type="match status" value="1"/>
</dbReference>
<protein>
    <submittedName>
        <fullName evidence="6">Choice-of-anchor D domain-containing protein</fullName>
    </submittedName>
</protein>
<dbReference type="Proteomes" id="UP000515312">
    <property type="component" value="Chromosome"/>
</dbReference>
<evidence type="ECO:0000313" key="7">
    <source>
        <dbReference type="Proteomes" id="UP000515312"/>
    </source>
</evidence>
<gene>
    <name evidence="6" type="ORF">H7849_23755</name>
</gene>
<dbReference type="Pfam" id="PF06739">
    <property type="entry name" value="SBBP"/>
    <property type="match status" value="3"/>
</dbReference>
<sequence length="1738" mass="176941">MNAVRSVRFFLSALVLLICLPSNNALGASRQNLSLPLVFEENQGQASQQYRYLSHHNGMDAMFFREGVDFLLPGKSSDHQRLGLRLIGPDNDSSMVATNPLKSHSNYLLGADASRWIRGVSNYERIEYKSIYPGIDLAFYGNGSELEHDFQIAAGADPSSIAFRVSGSEHVELSHKGNLEIRAGSETLILRKPVAYQMFASLRKDVDAAFALEKDGSVHFHLGVYDAAHPLVIDPVFTFSTYLDGSNADNVTAVATDADRNIYVTGYTSSTDFPTQAPVYSQEAGGKDVFIAKLDPTGHTLIYSTYLGGSNDDFGGTIAVDSSGNAIVGGISSSTDFPHAGAVPSASYQSTYDAYFVASLKADGSGFNYVGKIGGSQGSATDGNYGRLAIDGSGNAYLAGVTSAPNFQITTGTLSSTVPGYPITSMFVLKVDSSGNLVYSTIVPGNATPDPSDQMINLFLPTGISVDASGQAMLAGTAGLGLPTTSGVVAPNFPNAYQNVVNPSSGFVLQLNATASAINYATYVPGTDSLGGMTVDKNGNVYVTGVTSESTLPVTANAYQQSIVPGPNCTCNSGYIVKLNAQGSSVLAATYLSGAPSQGNGGTSFSSIVVDSNFNVFVGGGTGSSSFPLQNPFTSQQETAPSALDMVLAEMSPDLSTLAFGSFLSATDGIFPGSTFSALAVDADNNLIVAGTTFANDFPTTSGAMQTQPPPPPNPNTGYAHAFISKINMATAAPSFCPSAWSASFGQTPAGSSATQTVTIVNCGNAPFDFSSITSSASTVKAAQSCGSIAPGASCPVTLTFSPVDDSALSGTVTFADNAAISPQVIQVYGQGVAPDLEPASNPLDLGHFMVGTQGPSVALNLYNRGNASLTISNIAISGSGFSIAQNNCTGSMSGGCVVQLIFSPQTAGVLSGSLTIASNDPVHPQLVVALTGTGDSTYSVPTISSVGTQYGPPQQTLQINNGPITLQVSGGNFYPASVIQLNGVSQQTTFGSNSLLKVTIAASSLTSLGEVPLTVVNPTPGGGESTPSTITPYQTLQISPSAVVVVPGSNLLYVAIPASAIANANTILPIDPTTGTPGTPIAVGNDPRLLAPSDDGKYLYVALFGDQTVQRINLQTEAVERTFPFSPNPFCPGCSTLPATDLHAVPGSPQEAVLAQGSMISLFNDNGLVNYIPTSYSQPAITVNNFAFVGNPPTIYSLPFVDAYFSIINLGGSGLSYTPNTATNPGGNNPPGDQVVSDGTLLYTSAGQVWDPSKESQVGTFPVDKTAYSSLFSLTLDPAPGAIYGIGSQLYNNSYIATTISAFGRQSLNLLNTLVFPQVTYPIISNLVRWGSDGFAFMAAGANLTDQELYLTRSSALTSTQSNPVPALSSISPASAAAGGGAFTLTVNGTNFVSSSTVSWNGTALPTTYVSSTQLTAVVASTDIAQSGTVQVTVTSPTPGGGSSVAQTFTISPVIPPATPNAVLSATSIAFGNIAQGSASAAQSITLSNTGTAALAIGSIAAGGDFVETNTCGASLAAGAACQISVVFTPSTAEAITGALTITNNSANSPQIIALSGTGVSAVSIGPAIGGSTSATISSGGTATYNLSLSGATGFSGTVSLSCSGAPQNATCAIDPTSLNLSSGGSANFTVTAKTTATQSSSILPASKLRLASLGVASLLLLPLLLQISKGRRILSGCLFTVIALCALAGCGGGSSGNTQPSNPTSPPTTPAGTYTLTVTATTGSTSIKQNLTLVVQ</sequence>
<feature type="signal peptide" evidence="3">
    <location>
        <begin position="1"/>
        <end position="27"/>
    </location>
</feature>
<evidence type="ECO:0000256" key="1">
    <source>
        <dbReference type="ARBA" id="ARBA00004496"/>
    </source>
</evidence>
<dbReference type="InterPro" id="IPR015943">
    <property type="entry name" value="WD40/YVTN_repeat-like_dom_sf"/>
</dbReference>
<dbReference type="Gene3D" id="2.130.10.10">
    <property type="entry name" value="YVTN repeat-like/Quinoprotein amine dehydrogenase"/>
    <property type="match status" value="1"/>
</dbReference>
<dbReference type="Gene3D" id="2.60.40.10">
    <property type="entry name" value="Immunoglobulins"/>
    <property type="match status" value="4"/>
</dbReference>
<accession>A0A7G8BHH1</accession>
<name>A0A7G8BHH1_9BACT</name>
<dbReference type="Pfam" id="PF07610">
    <property type="entry name" value="DUF1573"/>
    <property type="match status" value="1"/>
</dbReference>
<keyword evidence="2" id="KW-0963">Cytoplasm</keyword>
<keyword evidence="7" id="KW-1185">Reference proteome</keyword>
<evidence type="ECO:0000259" key="4">
    <source>
        <dbReference type="Pfam" id="PF15780"/>
    </source>
</evidence>
<reference evidence="6 7" key="1">
    <citation type="submission" date="2020-08" db="EMBL/GenBank/DDBJ databases">
        <title>Edaphobacter telluris sp. nov. and Acidobacterium dinghuensis sp. nov., two acidobacteria isolated from forest soil.</title>
        <authorList>
            <person name="Fu J."/>
            <person name="Qiu L."/>
        </authorList>
    </citation>
    <scope>NUCLEOTIDE SEQUENCE [LARGE SCALE GENOMIC DNA]</scope>
    <source>
        <strain evidence="6">4Y35</strain>
    </source>
</reference>
<dbReference type="SUPFAM" id="SSF81296">
    <property type="entry name" value="E set domains"/>
    <property type="match status" value="2"/>
</dbReference>
<dbReference type="SUPFAM" id="SSF51004">
    <property type="entry name" value="C-terminal (heme d1) domain of cytochrome cd1-nitrite reductase"/>
    <property type="match status" value="1"/>
</dbReference>
<organism evidence="6 7">
    <name type="scientific">Alloacidobacterium dinghuense</name>
    <dbReference type="NCBI Taxonomy" id="2763107"/>
    <lineage>
        <taxon>Bacteria</taxon>
        <taxon>Pseudomonadati</taxon>
        <taxon>Acidobacteriota</taxon>
        <taxon>Terriglobia</taxon>
        <taxon>Terriglobales</taxon>
        <taxon>Acidobacteriaceae</taxon>
        <taxon>Alloacidobacterium</taxon>
    </lineage>
</organism>
<dbReference type="InterPro" id="IPR057708">
    <property type="entry name" value="DUF7948"/>
</dbReference>
<dbReference type="EMBL" id="CP060394">
    <property type="protein sequence ID" value="QNI31991.1"/>
    <property type="molecule type" value="Genomic_DNA"/>
</dbReference>
<evidence type="ECO:0000259" key="5">
    <source>
        <dbReference type="Pfam" id="PF25778"/>
    </source>
</evidence>
<dbReference type="InterPro" id="IPR031549">
    <property type="entry name" value="ASH"/>
</dbReference>
<feature type="domain" description="Abnormal spindle-like microcephaly-associated protein ASH" evidence="4">
    <location>
        <begin position="735"/>
        <end position="825"/>
    </location>
</feature>
<dbReference type="PANTHER" id="PTHR35580">
    <property type="entry name" value="CELL SURFACE GLYCOPROTEIN (S-LAYER PROTEIN)-LIKE PROTEIN"/>
    <property type="match status" value="1"/>
</dbReference>
<dbReference type="NCBIfam" id="NF012200">
    <property type="entry name" value="choice_anch_D"/>
    <property type="match status" value="3"/>
</dbReference>
<dbReference type="KEGG" id="adin:H7849_23755"/>
<feature type="domain" description="DUF7948" evidence="5">
    <location>
        <begin position="39"/>
        <end position="236"/>
    </location>
</feature>
<keyword evidence="3" id="KW-0732">Signal</keyword>
<dbReference type="Pfam" id="PF25778">
    <property type="entry name" value="DUF7948"/>
    <property type="match status" value="1"/>
</dbReference>
<dbReference type="PANTHER" id="PTHR35580:SF1">
    <property type="entry name" value="PHYTASE-LIKE DOMAIN-CONTAINING PROTEIN"/>
    <property type="match status" value="1"/>
</dbReference>
<evidence type="ECO:0000313" key="6">
    <source>
        <dbReference type="EMBL" id="QNI31991.1"/>
    </source>
</evidence>
<dbReference type="InterPro" id="IPR013783">
    <property type="entry name" value="Ig-like_fold"/>
</dbReference>
<evidence type="ECO:0000256" key="3">
    <source>
        <dbReference type="SAM" id="SignalP"/>
    </source>
</evidence>
<evidence type="ECO:0000256" key="2">
    <source>
        <dbReference type="ARBA" id="ARBA00022490"/>
    </source>
</evidence>
<feature type="chain" id="PRO_5028950137" evidence="3">
    <location>
        <begin position="28"/>
        <end position="1738"/>
    </location>
</feature>
<dbReference type="GO" id="GO:0005737">
    <property type="term" value="C:cytoplasm"/>
    <property type="evidence" value="ECO:0007669"/>
    <property type="project" value="UniProtKB-SubCell"/>
</dbReference>
<comment type="subcellular location">
    <subcellularLocation>
        <location evidence="1">Cytoplasm</location>
    </subcellularLocation>
</comment>
<dbReference type="InterPro" id="IPR052918">
    <property type="entry name" value="Motility_Chemotaxis_Reg"/>
</dbReference>
<proteinExistence type="predicted"/>
<dbReference type="InterPro" id="IPR014756">
    <property type="entry name" value="Ig_E-set"/>
</dbReference>
<dbReference type="RefSeq" id="WP_186742948.1">
    <property type="nucleotide sequence ID" value="NZ_CP060394.1"/>
</dbReference>
<dbReference type="InterPro" id="IPR010620">
    <property type="entry name" value="SBBP_repeat"/>
</dbReference>
<dbReference type="InterPro" id="IPR011467">
    <property type="entry name" value="DUF1573"/>
</dbReference>
<dbReference type="InterPro" id="IPR011048">
    <property type="entry name" value="Haem_d1_sf"/>
</dbReference>